<reference evidence="2 3" key="1">
    <citation type="submission" date="2019-07" db="EMBL/GenBank/DDBJ databases">
        <title>Genome sequencing of lignin-degrading bacterial isolates.</title>
        <authorList>
            <person name="Gladden J."/>
        </authorList>
    </citation>
    <scope>NUCLEOTIDE SEQUENCE [LARGE SCALE GENOMIC DNA]</scope>
    <source>
        <strain evidence="2 3">J45</strain>
    </source>
</reference>
<comment type="caution">
    <text evidence="2">The sequence shown here is derived from an EMBL/GenBank/DDBJ whole genome shotgun (WGS) entry which is preliminary data.</text>
</comment>
<name>A0A562E6S6_RHORH</name>
<dbReference type="Proteomes" id="UP000317573">
    <property type="component" value="Unassembled WGS sequence"/>
</dbReference>
<evidence type="ECO:0000313" key="2">
    <source>
        <dbReference type="EMBL" id="TWH17540.1"/>
    </source>
</evidence>
<evidence type="ECO:0000313" key="3">
    <source>
        <dbReference type="Proteomes" id="UP000317573"/>
    </source>
</evidence>
<feature type="region of interest" description="Disordered" evidence="1">
    <location>
        <begin position="54"/>
        <end position="96"/>
    </location>
</feature>
<proteinExistence type="predicted"/>
<accession>A0A562E6S6</accession>
<evidence type="ECO:0000256" key="1">
    <source>
        <dbReference type="SAM" id="MobiDB-lite"/>
    </source>
</evidence>
<dbReference type="EMBL" id="VLJT01000017">
    <property type="protein sequence ID" value="TWH17540.1"/>
    <property type="molecule type" value="Genomic_DNA"/>
</dbReference>
<protein>
    <submittedName>
        <fullName evidence="2">Uncharacterized protein</fullName>
    </submittedName>
</protein>
<dbReference type="AlphaFoldDB" id="A0A562E6S6"/>
<dbReference type="RefSeq" id="WP_145691859.1">
    <property type="nucleotide sequence ID" value="NZ_VLJT01000017.1"/>
</dbReference>
<gene>
    <name evidence="2" type="ORF">L618_000200006210</name>
</gene>
<organism evidence="2 3">
    <name type="scientific">Rhodococcus rhodochrous J45</name>
    <dbReference type="NCBI Taxonomy" id="935266"/>
    <lineage>
        <taxon>Bacteria</taxon>
        <taxon>Bacillati</taxon>
        <taxon>Actinomycetota</taxon>
        <taxon>Actinomycetes</taxon>
        <taxon>Mycobacteriales</taxon>
        <taxon>Nocardiaceae</taxon>
        <taxon>Rhodococcus</taxon>
    </lineage>
</organism>
<sequence length="96" mass="10464">MVGRFERNKDTIQEVTESAATHVGAIAGIITGAVRDVTREIGELITDAIEMREAARAAREDDERAARDDDERAARDDEERGEGPATSDRRSAPPAE</sequence>